<reference evidence="2" key="1">
    <citation type="submission" date="2019-08" db="EMBL/GenBank/DDBJ databases">
        <title>The improved chromosome-level genome for the pearl oyster Pinctada fucata martensii using PacBio sequencing and Hi-C.</title>
        <authorList>
            <person name="Zheng Z."/>
        </authorList>
    </citation>
    <scope>NUCLEOTIDE SEQUENCE</scope>
    <source>
        <strain evidence="2">ZZ-2019</strain>
        <tissue evidence="2">Adductor muscle</tissue>
    </source>
</reference>
<keyword evidence="3" id="KW-1185">Reference proteome</keyword>
<evidence type="ECO:0000313" key="3">
    <source>
        <dbReference type="Proteomes" id="UP001186944"/>
    </source>
</evidence>
<dbReference type="Pfam" id="PF18738">
    <property type="entry name" value="HEPN_DZIP3"/>
    <property type="match status" value="1"/>
</dbReference>
<dbReference type="InterPro" id="IPR041249">
    <property type="entry name" value="HEPN_DZIP3"/>
</dbReference>
<comment type="caution">
    <text evidence="2">The sequence shown here is derived from an EMBL/GenBank/DDBJ whole genome shotgun (WGS) entry which is preliminary data.</text>
</comment>
<sequence>MLQHLLENTLSFRFSIRRITHGEENYIRFGKAIVGIGTSIIQQVLDTHVPSSNIAAAVVGNVYLGNKLTPKQKLLISQAHVAGYKDFDITLCYTLLRNVKVPNKSRFPAPTRGWGNQPLATDTTLSDDIERLRILRNEMFCHLPHPSIPIVQFTEIWTQLADICSRFKVLYPNSKDFCQELRKLELCNVTRVQWSSLVTLVEQCRGNNIGSN</sequence>
<evidence type="ECO:0000313" key="2">
    <source>
        <dbReference type="EMBL" id="KAK3088865.1"/>
    </source>
</evidence>
<dbReference type="Proteomes" id="UP001186944">
    <property type="component" value="Unassembled WGS sequence"/>
</dbReference>
<feature type="domain" description="DZIP3-like HEPN" evidence="1">
    <location>
        <begin position="73"/>
        <end position="167"/>
    </location>
</feature>
<dbReference type="EMBL" id="VSWD01000011">
    <property type="protein sequence ID" value="KAK3088865.1"/>
    <property type="molecule type" value="Genomic_DNA"/>
</dbReference>
<protein>
    <recommendedName>
        <fullName evidence="1">DZIP3-like HEPN domain-containing protein</fullName>
    </recommendedName>
</protein>
<organism evidence="2 3">
    <name type="scientific">Pinctada imbricata</name>
    <name type="common">Atlantic pearl-oyster</name>
    <name type="synonym">Pinctada martensii</name>
    <dbReference type="NCBI Taxonomy" id="66713"/>
    <lineage>
        <taxon>Eukaryota</taxon>
        <taxon>Metazoa</taxon>
        <taxon>Spiralia</taxon>
        <taxon>Lophotrochozoa</taxon>
        <taxon>Mollusca</taxon>
        <taxon>Bivalvia</taxon>
        <taxon>Autobranchia</taxon>
        <taxon>Pteriomorphia</taxon>
        <taxon>Pterioida</taxon>
        <taxon>Pterioidea</taxon>
        <taxon>Pteriidae</taxon>
        <taxon>Pinctada</taxon>
    </lineage>
</organism>
<name>A0AA88XNU1_PINIB</name>
<dbReference type="AlphaFoldDB" id="A0AA88XNU1"/>
<gene>
    <name evidence="2" type="ORF">FSP39_024757</name>
</gene>
<accession>A0AA88XNU1</accession>
<proteinExistence type="predicted"/>
<evidence type="ECO:0000259" key="1">
    <source>
        <dbReference type="Pfam" id="PF18738"/>
    </source>
</evidence>